<keyword evidence="1" id="KW-0677">Repeat</keyword>
<organism evidence="5 6">
    <name type="scientific">Nakamurella panacisegetis</name>
    <dbReference type="NCBI Taxonomy" id="1090615"/>
    <lineage>
        <taxon>Bacteria</taxon>
        <taxon>Bacillati</taxon>
        <taxon>Actinomycetota</taxon>
        <taxon>Actinomycetes</taxon>
        <taxon>Nakamurellales</taxon>
        <taxon>Nakamurellaceae</taxon>
        <taxon>Nakamurella</taxon>
    </lineage>
</organism>
<feature type="compositionally biased region" description="Basic and acidic residues" evidence="4">
    <location>
        <begin position="82"/>
        <end position="104"/>
    </location>
</feature>
<dbReference type="STRING" id="1090615.SAMN04515671_2877"/>
<feature type="region of interest" description="Disordered" evidence="4">
    <location>
        <begin position="414"/>
        <end position="507"/>
    </location>
</feature>
<feature type="compositionally biased region" description="Basic and acidic residues" evidence="4">
    <location>
        <begin position="1"/>
        <end position="23"/>
    </location>
</feature>
<evidence type="ECO:0000256" key="1">
    <source>
        <dbReference type="ARBA" id="ARBA00022737"/>
    </source>
</evidence>
<feature type="compositionally biased region" description="Acidic residues" evidence="4">
    <location>
        <begin position="414"/>
        <end position="433"/>
    </location>
</feature>
<dbReference type="InterPro" id="IPR051012">
    <property type="entry name" value="CellSynth/LPSAsmb/PSIAsmb"/>
</dbReference>
<dbReference type="InterPro" id="IPR019734">
    <property type="entry name" value="TPR_rpt"/>
</dbReference>
<dbReference type="Gene3D" id="1.25.40.10">
    <property type="entry name" value="Tetratricopeptide repeat domain"/>
    <property type="match status" value="1"/>
</dbReference>
<feature type="region of interest" description="Disordered" evidence="4">
    <location>
        <begin position="1"/>
        <end position="104"/>
    </location>
</feature>
<feature type="compositionally biased region" description="Basic and acidic residues" evidence="4">
    <location>
        <begin position="38"/>
        <end position="74"/>
    </location>
</feature>
<evidence type="ECO:0000256" key="4">
    <source>
        <dbReference type="SAM" id="MobiDB-lite"/>
    </source>
</evidence>
<feature type="repeat" description="TPR" evidence="3">
    <location>
        <begin position="280"/>
        <end position="313"/>
    </location>
</feature>
<feature type="compositionally biased region" description="Basic and acidic residues" evidence="4">
    <location>
        <begin position="479"/>
        <end position="490"/>
    </location>
</feature>
<evidence type="ECO:0000313" key="5">
    <source>
        <dbReference type="EMBL" id="SDP07364.1"/>
    </source>
</evidence>
<sequence length="507" mass="54315">MRDDRAPRSDRPVREDRPSRPWQDRSAAPDSRGPARAYGDRPERGSAPERANRPDRGERPAWRDKPAADRRPAGERPSSAWADREAPRFERREPDRGSRVREDEIGERWPEIPEWADPRELDAEVRRDLRGLSKEGSEFVGAHLFMAGMLAEEDPALAWRHARAARSKGGRIAVVRETVGLVAYHAGEWAEAIAELRAARRMSGGPGQLPVIADCERALGHPEKAIELSRSAEAADLDPASAAELRIVVAGARADLGQLDAAIASLETAVNSDKVEPFSARLFYAYADLLLQAGRRDEAINYFMRAAEIDVDEETDAGDRLTELAGGDVVTDEDLSDEEALDGELDADLIDPADQGQSAESGDDSSGDATSGSVSDVDEGTQTSVAGAGASGIGVRHMEGSETAGTDAAGFEAAADEAAADETDGDEDGDVSDVDGAGAPDYSDVDFDAEDPDAQEIVDQASSAVQVDDEQPNDALDESIEREKLPERPASRPSGLGSLFSHDEGGR</sequence>
<protein>
    <submittedName>
        <fullName evidence="5">Tetratricopeptide repeat-containing protein</fullName>
    </submittedName>
</protein>
<feature type="region of interest" description="Disordered" evidence="4">
    <location>
        <begin position="347"/>
        <end position="393"/>
    </location>
</feature>
<keyword evidence="6" id="KW-1185">Reference proteome</keyword>
<gene>
    <name evidence="5" type="ORF">SAMN04515671_2877</name>
</gene>
<dbReference type="PANTHER" id="PTHR45586:SF1">
    <property type="entry name" value="LIPOPOLYSACCHARIDE ASSEMBLY PROTEIN B"/>
    <property type="match status" value="1"/>
</dbReference>
<dbReference type="Proteomes" id="UP000198741">
    <property type="component" value="Chromosome I"/>
</dbReference>
<dbReference type="SUPFAM" id="SSF48452">
    <property type="entry name" value="TPR-like"/>
    <property type="match status" value="1"/>
</dbReference>
<dbReference type="OrthoDB" id="3215237at2"/>
<dbReference type="RefSeq" id="WP_157695424.1">
    <property type="nucleotide sequence ID" value="NZ_LT629710.1"/>
</dbReference>
<evidence type="ECO:0000256" key="3">
    <source>
        <dbReference type="PROSITE-ProRule" id="PRU00339"/>
    </source>
</evidence>
<dbReference type="EMBL" id="LT629710">
    <property type="protein sequence ID" value="SDP07364.1"/>
    <property type="molecule type" value="Genomic_DNA"/>
</dbReference>
<evidence type="ECO:0000256" key="2">
    <source>
        <dbReference type="ARBA" id="ARBA00022803"/>
    </source>
</evidence>
<dbReference type="AlphaFoldDB" id="A0A1H0PQV4"/>
<dbReference type="PROSITE" id="PS50005">
    <property type="entry name" value="TPR"/>
    <property type="match status" value="1"/>
</dbReference>
<name>A0A1H0PQV4_9ACTN</name>
<dbReference type="PANTHER" id="PTHR45586">
    <property type="entry name" value="TPR REPEAT-CONTAINING PROTEIN PA4667"/>
    <property type="match status" value="1"/>
</dbReference>
<dbReference type="InterPro" id="IPR011990">
    <property type="entry name" value="TPR-like_helical_dom_sf"/>
</dbReference>
<keyword evidence="2 3" id="KW-0802">TPR repeat</keyword>
<proteinExistence type="predicted"/>
<evidence type="ECO:0000313" key="6">
    <source>
        <dbReference type="Proteomes" id="UP000198741"/>
    </source>
</evidence>
<feature type="compositionally biased region" description="Acidic residues" evidence="4">
    <location>
        <begin position="443"/>
        <end position="456"/>
    </location>
</feature>
<feature type="compositionally biased region" description="Acidic residues" evidence="4">
    <location>
        <begin position="467"/>
        <end position="478"/>
    </location>
</feature>
<dbReference type="Pfam" id="PF13181">
    <property type="entry name" value="TPR_8"/>
    <property type="match status" value="1"/>
</dbReference>
<accession>A0A1H0PQV4</accession>
<reference evidence="5 6" key="1">
    <citation type="submission" date="2016-10" db="EMBL/GenBank/DDBJ databases">
        <authorList>
            <person name="de Groot N.N."/>
        </authorList>
    </citation>
    <scope>NUCLEOTIDE SEQUENCE [LARGE SCALE GENOMIC DNA]</scope>
    <source>
        <strain evidence="6">P4-7,KCTC 19426,CECT 7604</strain>
    </source>
</reference>